<reference evidence="2" key="1">
    <citation type="submission" date="2014-09" db="EMBL/GenBank/DDBJ databases">
        <authorList>
            <person name="Magalhaes I.L.F."/>
            <person name="Oliveira U."/>
            <person name="Santos F.R."/>
            <person name="Vidigal T.H.D.A."/>
            <person name="Brescovit A.D."/>
            <person name="Santos A.J."/>
        </authorList>
    </citation>
    <scope>NUCLEOTIDE SEQUENCE</scope>
    <source>
        <tissue evidence="2">Shoot tissue taken approximately 20 cm above the soil surface</tissue>
    </source>
</reference>
<protein>
    <submittedName>
        <fullName evidence="2">Uncharacterized protein</fullName>
    </submittedName>
</protein>
<dbReference type="AlphaFoldDB" id="A0A0A9HPT5"/>
<evidence type="ECO:0000256" key="1">
    <source>
        <dbReference type="SAM" id="MobiDB-lite"/>
    </source>
</evidence>
<organism evidence="2">
    <name type="scientific">Arundo donax</name>
    <name type="common">Giant reed</name>
    <name type="synonym">Donax arundinaceus</name>
    <dbReference type="NCBI Taxonomy" id="35708"/>
    <lineage>
        <taxon>Eukaryota</taxon>
        <taxon>Viridiplantae</taxon>
        <taxon>Streptophyta</taxon>
        <taxon>Embryophyta</taxon>
        <taxon>Tracheophyta</taxon>
        <taxon>Spermatophyta</taxon>
        <taxon>Magnoliopsida</taxon>
        <taxon>Liliopsida</taxon>
        <taxon>Poales</taxon>
        <taxon>Poaceae</taxon>
        <taxon>PACMAD clade</taxon>
        <taxon>Arundinoideae</taxon>
        <taxon>Arundineae</taxon>
        <taxon>Arundo</taxon>
    </lineage>
</organism>
<proteinExistence type="predicted"/>
<evidence type="ECO:0000313" key="2">
    <source>
        <dbReference type="EMBL" id="JAE38732.1"/>
    </source>
</evidence>
<dbReference type="EMBL" id="GBRH01159164">
    <property type="protein sequence ID" value="JAE38732.1"/>
    <property type="molecule type" value="Transcribed_RNA"/>
</dbReference>
<name>A0A0A9HPT5_ARUDO</name>
<accession>A0A0A9HPT5</accession>
<feature type="compositionally biased region" description="Low complexity" evidence="1">
    <location>
        <begin position="32"/>
        <end position="43"/>
    </location>
</feature>
<reference evidence="2" key="2">
    <citation type="journal article" date="2015" name="Data Brief">
        <title>Shoot transcriptome of the giant reed, Arundo donax.</title>
        <authorList>
            <person name="Barrero R.A."/>
            <person name="Guerrero F.D."/>
            <person name="Moolhuijzen P."/>
            <person name="Goolsby J.A."/>
            <person name="Tidwell J."/>
            <person name="Bellgard S.E."/>
            <person name="Bellgard M.I."/>
        </authorList>
    </citation>
    <scope>NUCLEOTIDE SEQUENCE</scope>
    <source>
        <tissue evidence="2">Shoot tissue taken approximately 20 cm above the soil surface</tissue>
    </source>
</reference>
<sequence length="50" mass="5486">MVFATLKNKRRSVFPWSQSHNTCTTVSDTRLSSSNRNNDVNNNAAGLASS</sequence>
<feature type="region of interest" description="Disordered" evidence="1">
    <location>
        <begin position="24"/>
        <end position="50"/>
    </location>
</feature>